<organism evidence="1 2">
    <name type="scientific">Sporolactobacillus inulinus</name>
    <dbReference type="NCBI Taxonomy" id="2078"/>
    <lineage>
        <taxon>Bacteria</taxon>
        <taxon>Bacillati</taxon>
        <taxon>Bacillota</taxon>
        <taxon>Bacilli</taxon>
        <taxon>Bacillales</taxon>
        <taxon>Sporolactobacillaceae</taxon>
        <taxon>Sporolactobacillus</taxon>
    </lineage>
</organism>
<sequence length="38" mass="4456">MVTQLFAKNTIMTKRKTLISFERDLGDEYMNLPVHTGR</sequence>
<gene>
    <name evidence="1" type="ORF">NBRC111894_3473</name>
</gene>
<dbReference type="EMBL" id="BEXB01000035">
    <property type="protein sequence ID" value="GAY77919.1"/>
    <property type="molecule type" value="Genomic_DNA"/>
</dbReference>
<accession>A0A4Y1ZFX1</accession>
<dbReference type="Proteomes" id="UP000319716">
    <property type="component" value="Unassembled WGS sequence"/>
</dbReference>
<evidence type="ECO:0000313" key="2">
    <source>
        <dbReference type="Proteomes" id="UP000319716"/>
    </source>
</evidence>
<evidence type="ECO:0000313" key="1">
    <source>
        <dbReference type="EMBL" id="GAY77919.1"/>
    </source>
</evidence>
<proteinExistence type="predicted"/>
<dbReference type="AlphaFoldDB" id="A0A4Y1ZFX1"/>
<comment type="caution">
    <text evidence="1">The sequence shown here is derived from an EMBL/GenBank/DDBJ whole genome shotgun (WGS) entry which is preliminary data.</text>
</comment>
<name>A0A4Y1ZFX1_9BACL</name>
<protein>
    <submittedName>
        <fullName evidence="1">Uncharacterized protein</fullName>
    </submittedName>
</protein>
<reference evidence="1 2" key="1">
    <citation type="submission" date="2017-11" db="EMBL/GenBank/DDBJ databases">
        <title>Draft Genome Sequence of Sporolactobacillus inulinus NBRC 111894 Isolated from Koso, a Japanese Sugar-Vegetable Fermented Beverage.</title>
        <authorList>
            <person name="Chiou T.Y."/>
            <person name="Oshima K."/>
            <person name="Suda W."/>
            <person name="Hattori M."/>
            <person name="Takahashi T."/>
        </authorList>
    </citation>
    <scope>NUCLEOTIDE SEQUENCE [LARGE SCALE GENOMIC DNA]</scope>
    <source>
        <strain evidence="1 2">NBRC111894</strain>
    </source>
</reference>